<accession>A0A0F9Q7C0</accession>
<dbReference type="AlphaFoldDB" id="A0A0F9Q7C0"/>
<comment type="caution">
    <text evidence="1">The sequence shown here is derived from an EMBL/GenBank/DDBJ whole genome shotgun (WGS) entry which is preliminary data.</text>
</comment>
<organism evidence="1">
    <name type="scientific">marine sediment metagenome</name>
    <dbReference type="NCBI Taxonomy" id="412755"/>
    <lineage>
        <taxon>unclassified sequences</taxon>
        <taxon>metagenomes</taxon>
        <taxon>ecological metagenomes</taxon>
    </lineage>
</organism>
<evidence type="ECO:0000313" key="1">
    <source>
        <dbReference type="EMBL" id="KKN09151.1"/>
    </source>
</evidence>
<proteinExistence type="predicted"/>
<protein>
    <submittedName>
        <fullName evidence="1">Uncharacterized protein</fullName>
    </submittedName>
</protein>
<gene>
    <name evidence="1" type="ORF">LCGC14_1049490</name>
</gene>
<sequence>MVQPAILLFRGGAEGYGDAINVGRDRYHWSFNMDCRALGRATVSNIMDKLSSSTGIDGEATAMFEWVDNSTPNQPIILVAGRNNTQRYVILIQNDSETLENQNTSAGYTDAVLYRESDGTTEMAFFCNGSSEDALEQRSKAGSYSKSGHDAKADHLSLVGGDLWRSVGSTVSKLTLDTDPGVDSNWGVAIEVGTPSYPVNKILDFGGSPLVLTGQGVFRYNPSPFQARFDNLTPFVAPHPDNGKGGSMDGRGRIYYPTENEGLLVLTFGAQSQQRPLRFNTIDRDTPFGRIQTLVADDEYVYLALKPGTNRTVAPINKVFTVVDLDGGAGGPTWVDATTNATDHKHSTVVALTDMGANDNYLYILNDEPFWGVWIDVAVTTTGSATIWRLAYSDTPGSNSFTAISNNLVLDSTGGGLRSGLVAFDAGTDIYADGSWTTTTVNSVSGKYGLRLQGSGATTSLTAWRIAIVPYRPPLDTTQALMRWTGQMLAGALPKILVGSWAGERLVYQDVWTLTSAQIDQLVVGRTTGKNSVGRQTLWAATHRGFYHVAIGPTGDPARITWPVTNSTTIPHVLACSGHDFGLPSHLKRVSKLVVNGEFLQADDSADIYYRWDNDNAWKKSGPHTPFPVIVEDIQGHGRILHVAVSIQDASQDAVAPYISSIEIPEDEWVDEGVQMEQLGEDLQSPQSI</sequence>
<name>A0A0F9Q7C0_9ZZZZ</name>
<dbReference type="EMBL" id="LAZR01004379">
    <property type="protein sequence ID" value="KKN09151.1"/>
    <property type="molecule type" value="Genomic_DNA"/>
</dbReference>
<reference evidence="1" key="1">
    <citation type="journal article" date="2015" name="Nature">
        <title>Complex archaea that bridge the gap between prokaryotes and eukaryotes.</title>
        <authorList>
            <person name="Spang A."/>
            <person name="Saw J.H."/>
            <person name="Jorgensen S.L."/>
            <person name="Zaremba-Niedzwiedzka K."/>
            <person name="Martijn J."/>
            <person name="Lind A.E."/>
            <person name="van Eijk R."/>
            <person name="Schleper C."/>
            <person name="Guy L."/>
            <person name="Ettema T.J."/>
        </authorList>
    </citation>
    <scope>NUCLEOTIDE SEQUENCE</scope>
</reference>